<keyword evidence="3" id="KW-1185">Reference proteome</keyword>
<dbReference type="PANTHER" id="PTHR30383:SF5">
    <property type="entry name" value="SGNH HYDROLASE-TYPE ESTERASE DOMAIN-CONTAINING PROTEIN"/>
    <property type="match status" value="1"/>
</dbReference>
<gene>
    <name evidence="2" type="ORF">LKD71_11995</name>
</gene>
<sequence length="208" mass="23682">MSIPLDPEKTLKLARYDHLNKTAVPGQILFAGSSLMEQFPVHEFQLGAGLSSIIYNRGVGGFTTAEMLEHMETCVYALKPARIFLNIGTNDMNPADYRKEELMARYEKMVQEILARLPGVQLTLLAYYPVNHDAAPDDSWFFYRTNERIHEANEAVEALAEKYHLGFLDLNAPLTDENGNLKAEFTIDGVHMYPNGYWEVWKQLVKIP</sequence>
<evidence type="ECO:0000313" key="2">
    <source>
        <dbReference type="EMBL" id="MCC2190514.1"/>
    </source>
</evidence>
<reference evidence="2 3" key="1">
    <citation type="submission" date="2021-10" db="EMBL/GenBank/DDBJ databases">
        <title>Anaerobic single-cell dispensing facilitates the cultivation of human gut bacteria.</title>
        <authorList>
            <person name="Afrizal A."/>
        </authorList>
    </citation>
    <scope>NUCLEOTIDE SEQUENCE [LARGE SCALE GENOMIC DNA]</scope>
    <source>
        <strain evidence="2 3">CLA-AA-H277</strain>
    </source>
</reference>
<dbReference type="Gene3D" id="3.40.50.1110">
    <property type="entry name" value="SGNH hydrolase"/>
    <property type="match status" value="1"/>
</dbReference>
<dbReference type="InterPro" id="IPR051532">
    <property type="entry name" value="Ester_Hydrolysis_Enzymes"/>
</dbReference>
<proteinExistence type="predicted"/>
<dbReference type="InterPro" id="IPR036514">
    <property type="entry name" value="SGNH_hydro_sf"/>
</dbReference>
<feature type="domain" description="SGNH hydrolase-type esterase" evidence="1">
    <location>
        <begin position="47"/>
        <end position="197"/>
    </location>
</feature>
<protein>
    <submittedName>
        <fullName evidence="2">GDSL-type esterase/lipase family protein</fullName>
    </submittedName>
</protein>
<dbReference type="PANTHER" id="PTHR30383">
    <property type="entry name" value="THIOESTERASE 1/PROTEASE 1/LYSOPHOSPHOLIPASE L1"/>
    <property type="match status" value="1"/>
</dbReference>
<dbReference type="AlphaFoldDB" id="A0AAE3J728"/>
<comment type="caution">
    <text evidence="2">The sequence shown here is derived from an EMBL/GenBank/DDBJ whole genome shotgun (WGS) entry which is preliminary data.</text>
</comment>
<evidence type="ECO:0000259" key="1">
    <source>
        <dbReference type="Pfam" id="PF13472"/>
    </source>
</evidence>
<accession>A0AAE3J728</accession>
<dbReference type="SUPFAM" id="SSF52266">
    <property type="entry name" value="SGNH hydrolase"/>
    <property type="match status" value="1"/>
</dbReference>
<dbReference type="InterPro" id="IPR013830">
    <property type="entry name" value="SGNH_hydro"/>
</dbReference>
<dbReference type="GO" id="GO:0004622">
    <property type="term" value="F:phosphatidylcholine lysophospholipase activity"/>
    <property type="evidence" value="ECO:0007669"/>
    <property type="project" value="TreeGrafter"/>
</dbReference>
<dbReference type="Proteomes" id="UP001197875">
    <property type="component" value="Unassembled WGS sequence"/>
</dbReference>
<evidence type="ECO:0000313" key="3">
    <source>
        <dbReference type="Proteomes" id="UP001197875"/>
    </source>
</evidence>
<organism evidence="2 3">
    <name type="scientific">Fusicatenibacter faecihominis</name>
    <dbReference type="NCBI Taxonomy" id="2881276"/>
    <lineage>
        <taxon>Bacteria</taxon>
        <taxon>Bacillati</taxon>
        <taxon>Bacillota</taxon>
        <taxon>Clostridia</taxon>
        <taxon>Lachnospirales</taxon>
        <taxon>Lachnospiraceae</taxon>
        <taxon>Fusicatenibacter</taxon>
    </lineage>
</organism>
<dbReference type="EMBL" id="JAJEPR010000021">
    <property type="protein sequence ID" value="MCC2190514.1"/>
    <property type="molecule type" value="Genomic_DNA"/>
</dbReference>
<dbReference type="RefSeq" id="WP_227615588.1">
    <property type="nucleotide sequence ID" value="NZ_JAJEPR010000021.1"/>
</dbReference>
<name>A0AAE3J728_9FIRM</name>
<dbReference type="Pfam" id="PF13472">
    <property type="entry name" value="Lipase_GDSL_2"/>
    <property type="match status" value="1"/>
</dbReference>